<reference evidence="1 2" key="1">
    <citation type="submission" date="2019-08" db="EMBL/GenBank/DDBJ databases">
        <title>In-depth cultivation of the pig gut microbiome towards novel bacterial diversity and tailored functional studies.</title>
        <authorList>
            <person name="Wylensek D."/>
            <person name="Hitch T.C.A."/>
            <person name="Clavel T."/>
        </authorList>
    </citation>
    <scope>NUCLEOTIDE SEQUENCE [LARGE SCALE GENOMIC DNA]</scope>
    <source>
        <strain evidence="1 2">WB03_NA08</strain>
    </source>
</reference>
<accession>A0A6N7WAL7</accession>
<name>A0A6N7WAL7_9ACTO</name>
<dbReference type="EMBL" id="VULO01000032">
    <property type="protein sequence ID" value="MSS85492.1"/>
    <property type="molecule type" value="Genomic_DNA"/>
</dbReference>
<gene>
    <name evidence="1" type="ORF">FYJ24_12265</name>
</gene>
<keyword evidence="2" id="KW-1185">Reference proteome</keyword>
<proteinExistence type="predicted"/>
<organism evidence="1 2">
    <name type="scientific">Scrofimicrobium canadense</name>
    <dbReference type="NCBI Taxonomy" id="2652290"/>
    <lineage>
        <taxon>Bacteria</taxon>
        <taxon>Bacillati</taxon>
        <taxon>Actinomycetota</taxon>
        <taxon>Actinomycetes</taxon>
        <taxon>Actinomycetales</taxon>
        <taxon>Actinomycetaceae</taxon>
        <taxon>Scrofimicrobium</taxon>
    </lineage>
</organism>
<comment type="caution">
    <text evidence="1">The sequence shown here is derived from an EMBL/GenBank/DDBJ whole genome shotgun (WGS) entry which is preliminary data.</text>
</comment>
<dbReference type="Proteomes" id="UP000470875">
    <property type="component" value="Unassembled WGS sequence"/>
</dbReference>
<protein>
    <submittedName>
        <fullName evidence="1">Uncharacterized protein</fullName>
    </submittedName>
</protein>
<evidence type="ECO:0000313" key="1">
    <source>
        <dbReference type="EMBL" id="MSS85492.1"/>
    </source>
</evidence>
<evidence type="ECO:0000313" key="2">
    <source>
        <dbReference type="Proteomes" id="UP000470875"/>
    </source>
</evidence>
<dbReference type="AlphaFoldDB" id="A0A6N7WAL7"/>
<sequence length="263" mass="29052">MAARVVIGKGAGGGLSVELDVDSLDLWLAMLHRAMVDNNYVKPEWIDEEAYESMSWLGYLATTTLLNVGLLAARGQAGIERLYNAMTGGQNAGPIAYVIVNDPRQDKMRDWVQQLTPEGLGALLYLLVSEPRAFEVEEPGRGRSGGRIQSFSSQQALDFQQIAIANCLGWIVEGVTMSVYGPLCRFSREDPTPSQYLFTKAVVRMTTDGQPPHNYPDTAYHNHKLALDRFMEKESGTNSLQIPASKRDYRRYVAGLGTEICAS</sequence>